<reference evidence="3" key="1">
    <citation type="submission" date="2022-10" db="EMBL/GenBank/DDBJ databases">
        <title>Genome assembly of Pristionchus species.</title>
        <authorList>
            <person name="Yoshida K."/>
            <person name="Sommer R.J."/>
        </authorList>
    </citation>
    <scope>NUCLEOTIDE SEQUENCE [LARGE SCALE GENOMIC DNA]</scope>
    <source>
        <strain evidence="3">RS5460</strain>
    </source>
</reference>
<dbReference type="CDD" id="cd00037">
    <property type="entry name" value="CLECT"/>
    <property type="match status" value="1"/>
</dbReference>
<dbReference type="AlphaFoldDB" id="A0AAN4Z4N1"/>
<evidence type="ECO:0000313" key="3">
    <source>
        <dbReference type="Proteomes" id="UP001328107"/>
    </source>
</evidence>
<dbReference type="SUPFAM" id="SSF56436">
    <property type="entry name" value="C-type lectin-like"/>
    <property type="match status" value="1"/>
</dbReference>
<dbReference type="InterPro" id="IPR001304">
    <property type="entry name" value="C-type_lectin-like"/>
</dbReference>
<dbReference type="Pfam" id="PF00059">
    <property type="entry name" value="Lectin_C"/>
    <property type="match status" value="1"/>
</dbReference>
<dbReference type="InterPro" id="IPR016186">
    <property type="entry name" value="C-type_lectin-like/link_sf"/>
</dbReference>
<comment type="caution">
    <text evidence="2">The sequence shown here is derived from an EMBL/GenBank/DDBJ whole genome shotgun (WGS) entry which is preliminary data.</text>
</comment>
<organism evidence="2 3">
    <name type="scientific">Pristionchus mayeri</name>
    <dbReference type="NCBI Taxonomy" id="1317129"/>
    <lineage>
        <taxon>Eukaryota</taxon>
        <taxon>Metazoa</taxon>
        <taxon>Ecdysozoa</taxon>
        <taxon>Nematoda</taxon>
        <taxon>Chromadorea</taxon>
        <taxon>Rhabditida</taxon>
        <taxon>Rhabditina</taxon>
        <taxon>Diplogasteromorpha</taxon>
        <taxon>Diplogasteroidea</taxon>
        <taxon>Neodiplogasteridae</taxon>
        <taxon>Pristionchus</taxon>
    </lineage>
</organism>
<proteinExistence type="predicted"/>
<gene>
    <name evidence="2" type="ORF">PMAYCL1PPCAC_04141</name>
</gene>
<dbReference type="EMBL" id="BTRK01000001">
    <property type="protein sequence ID" value="GMR33946.1"/>
    <property type="molecule type" value="Genomic_DNA"/>
</dbReference>
<dbReference type="Proteomes" id="UP001328107">
    <property type="component" value="Unassembled WGS sequence"/>
</dbReference>
<feature type="domain" description="C-type lectin" evidence="1">
    <location>
        <begin position="1"/>
        <end position="88"/>
    </location>
</feature>
<dbReference type="InterPro" id="IPR016187">
    <property type="entry name" value="CTDL_fold"/>
</dbReference>
<accession>A0AAN4Z4N1</accession>
<protein>
    <recommendedName>
        <fullName evidence="1">C-type lectin domain-containing protein</fullName>
    </recommendedName>
</protein>
<sequence length="108" mass="12409">TKMSYKSAINYCEEQGATLVSICSFFENQFVRGITRGIDTWIEPKTDCDYKNYLAGNEPDSVKECRVITDDWDGQWTAADCETEKHHVICSMKAPRPDPVPAFRFSRF</sequence>
<feature type="non-terminal residue" evidence="2">
    <location>
        <position position="1"/>
    </location>
</feature>
<name>A0AAN4Z4N1_9BILA</name>
<feature type="non-terminal residue" evidence="2">
    <location>
        <position position="108"/>
    </location>
</feature>
<dbReference type="Gene3D" id="3.10.100.10">
    <property type="entry name" value="Mannose-Binding Protein A, subunit A"/>
    <property type="match status" value="1"/>
</dbReference>
<keyword evidence="3" id="KW-1185">Reference proteome</keyword>
<evidence type="ECO:0000259" key="1">
    <source>
        <dbReference type="PROSITE" id="PS50041"/>
    </source>
</evidence>
<dbReference type="PROSITE" id="PS50041">
    <property type="entry name" value="C_TYPE_LECTIN_2"/>
    <property type="match status" value="1"/>
</dbReference>
<evidence type="ECO:0000313" key="2">
    <source>
        <dbReference type="EMBL" id="GMR33946.1"/>
    </source>
</evidence>